<dbReference type="SUPFAM" id="SSF52540">
    <property type="entry name" value="P-loop containing nucleoside triphosphate hydrolases"/>
    <property type="match status" value="1"/>
</dbReference>
<comment type="similarity">
    <text evidence="1">Belongs to the AfsR/DnrI/RedD regulatory family.</text>
</comment>
<dbReference type="SUPFAM" id="SSF48452">
    <property type="entry name" value="TPR-like"/>
    <property type="match status" value="2"/>
</dbReference>
<keyword evidence="5" id="KW-0804">Transcription</keyword>
<feature type="domain" description="Bacterial transcriptional activator" evidence="7">
    <location>
        <begin position="117"/>
        <end position="259"/>
    </location>
</feature>
<evidence type="ECO:0000256" key="2">
    <source>
        <dbReference type="ARBA" id="ARBA00023012"/>
    </source>
</evidence>
<dbReference type="InterPro" id="IPR016032">
    <property type="entry name" value="Sig_transdc_resp-reg_C-effctor"/>
</dbReference>
<evidence type="ECO:0000313" key="9">
    <source>
        <dbReference type="Proteomes" id="UP000317940"/>
    </source>
</evidence>
<proteinExistence type="inferred from homology"/>
<dbReference type="Pfam" id="PF13424">
    <property type="entry name" value="TPR_12"/>
    <property type="match status" value="1"/>
</dbReference>
<accession>A0A561SDB2</accession>
<dbReference type="SMART" id="SM00862">
    <property type="entry name" value="Trans_reg_C"/>
    <property type="match status" value="1"/>
</dbReference>
<protein>
    <submittedName>
        <fullName evidence="8">DNA-binding SARP family transcriptional activator</fullName>
    </submittedName>
</protein>
<dbReference type="PRINTS" id="PR00364">
    <property type="entry name" value="DISEASERSIST"/>
</dbReference>
<dbReference type="InterPro" id="IPR001867">
    <property type="entry name" value="OmpR/PhoB-type_DNA-bd"/>
</dbReference>
<dbReference type="EMBL" id="VIWT01000006">
    <property type="protein sequence ID" value="TWF72866.1"/>
    <property type="molecule type" value="Genomic_DNA"/>
</dbReference>
<keyword evidence="4 8" id="KW-0238">DNA-binding</keyword>
<dbReference type="GO" id="GO:0043531">
    <property type="term" value="F:ADP binding"/>
    <property type="evidence" value="ECO:0007669"/>
    <property type="project" value="InterPro"/>
</dbReference>
<sequence>MSAWWRQHSDSLPGGGAGLHFRLLGPLGGWHDGYPLDLGRRQQQAFLAMLLAQPGRVLTPAALTGGVFEENRPPNRPRSVLATHAYRLRRELRKVGAERLLVTVDGGYRFDVAVQGVDVGVFDFLVAQADLARAAGERARARDLLAQALALHQGEPLAGLPGRHADELRRHLIERQVTALETKLGLDVELGDNPSCLIDLAEAVFAHPYHERLRAVLMLALRRAGQAAEARAVYAEARRFYHYQGLGRAELDALLARISSPPQRPAAAAAAAPPMMLHQLTSDIVDFTGRRPEVARMTGLLSQPDPPAVVVLAVNGLGGVGKTTLALNVAHTLRDHFSDGRLQLDLRGTKADPLDPAEGLATLLTALGVPDRAVPADPVERAALYRTTVAGRRLLLLLDDASDAAQVIPLLPGARTCAVLVTSRGWLSLLPGAHHLHLDAMPLSEAIDLLAVIVGRARVEAEPQAAATIAAACGLLPLAVRVAGSRLAADPGQPLARLAANLADERIRLAELAHHQTAVEPVLALSYARLSTEQARAMRLVAVPDVPEIALAAAAALLDHGAEEARALLESLVDLNLLQSPAADRYAFHDLVKVFARQQSGRQDTAAAVTAAFARLLDFCLASARNAEGTSARTPDRARRRPVSATTARPGLAFRTTEEANHWMLAQGTLHQAVIRRACRDPELSLTQSADLLDTLGSALFLFGRSHAASVAELAADLATAAMHRGERAGEAAEGAREAEAMARSVRGGMLWHTGRFAQAAAELDRALPLCQGGPEPHRLRARVLHLRGATARMLRKYEEAIDVMTVAAALYRELGDRAAEGVSLGEMAISQAQTGRHAQARATAVRGAELTAGQFSSAEALARIHLGRVLHLVGDLALALTEAEQAGRRTRSLGLTEYQVAAGVLAVRVHLAAGRARTALRLGEELLPLARQASGTLEGFLLETLGEACAVLHRTDRATDWLNEALGRFRQLGLSTEAANVERALEYLT</sequence>
<dbReference type="OrthoDB" id="5521887at2"/>
<keyword evidence="3" id="KW-0805">Transcription regulation</keyword>
<dbReference type="Proteomes" id="UP000317940">
    <property type="component" value="Unassembled WGS sequence"/>
</dbReference>
<dbReference type="RefSeq" id="WP_145910868.1">
    <property type="nucleotide sequence ID" value="NZ_BAAAMZ010000001.1"/>
</dbReference>
<dbReference type="SUPFAM" id="SSF46894">
    <property type="entry name" value="C-terminal effector domain of the bipartite response regulators"/>
    <property type="match status" value="1"/>
</dbReference>
<dbReference type="SMART" id="SM01043">
    <property type="entry name" value="BTAD"/>
    <property type="match status" value="1"/>
</dbReference>
<reference evidence="8 9" key="1">
    <citation type="submission" date="2019-06" db="EMBL/GenBank/DDBJ databases">
        <title>Sequencing the genomes of 1000 actinobacteria strains.</title>
        <authorList>
            <person name="Klenk H.-P."/>
        </authorList>
    </citation>
    <scope>NUCLEOTIDE SEQUENCE [LARGE SCALE GENOMIC DNA]</scope>
    <source>
        <strain evidence="8 9">DSM 44826</strain>
    </source>
</reference>
<name>A0A561SDB2_9ACTN</name>
<dbReference type="InterPro" id="IPR002182">
    <property type="entry name" value="NB-ARC"/>
</dbReference>
<dbReference type="PANTHER" id="PTHR35807">
    <property type="entry name" value="TRANSCRIPTIONAL REGULATOR REDD-RELATED"/>
    <property type="match status" value="1"/>
</dbReference>
<dbReference type="InterPro" id="IPR051677">
    <property type="entry name" value="AfsR-DnrI-RedD_regulator"/>
</dbReference>
<evidence type="ECO:0000256" key="5">
    <source>
        <dbReference type="ARBA" id="ARBA00023163"/>
    </source>
</evidence>
<dbReference type="Gene3D" id="1.25.40.10">
    <property type="entry name" value="Tetratricopeptide repeat domain"/>
    <property type="match status" value="3"/>
</dbReference>
<gene>
    <name evidence="8" type="ORF">FHX73_1617</name>
</gene>
<dbReference type="InterPro" id="IPR011990">
    <property type="entry name" value="TPR-like_helical_dom_sf"/>
</dbReference>
<evidence type="ECO:0000256" key="1">
    <source>
        <dbReference type="ARBA" id="ARBA00005820"/>
    </source>
</evidence>
<dbReference type="GO" id="GO:0006355">
    <property type="term" value="P:regulation of DNA-templated transcription"/>
    <property type="evidence" value="ECO:0007669"/>
    <property type="project" value="InterPro"/>
</dbReference>
<dbReference type="GO" id="GO:0000160">
    <property type="term" value="P:phosphorelay signal transduction system"/>
    <property type="evidence" value="ECO:0007669"/>
    <property type="project" value="UniProtKB-KW"/>
</dbReference>
<evidence type="ECO:0000256" key="3">
    <source>
        <dbReference type="ARBA" id="ARBA00023015"/>
    </source>
</evidence>
<organism evidence="8 9">
    <name type="scientific">Kitasatospora viridis</name>
    <dbReference type="NCBI Taxonomy" id="281105"/>
    <lineage>
        <taxon>Bacteria</taxon>
        <taxon>Bacillati</taxon>
        <taxon>Actinomycetota</taxon>
        <taxon>Actinomycetes</taxon>
        <taxon>Kitasatosporales</taxon>
        <taxon>Streptomycetaceae</taxon>
        <taxon>Kitasatospora</taxon>
    </lineage>
</organism>
<dbReference type="AlphaFoldDB" id="A0A561SDB2"/>
<evidence type="ECO:0000256" key="4">
    <source>
        <dbReference type="ARBA" id="ARBA00023125"/>
    </source>
</evidence>
<keyword evidence="2" id="KW-0902">Two-component regulatory system</keyword>
<dbReference type="GO" id="GO:0003677">
    <property type="term" value="F:DNA binding"/>
    <property type="evidence" value="ECO:0007669"/>
    <property type="project" value="UniProtKB-KW"/>
</dbReference>
<dbReference type="PANTHER" id="PTHR35807:SF1">
    <property type="entry name" value="TRANSCRIPTIONAL REGULATOR REDD"/>
    <property type="match status" value="1"/>
</dbReference>
<dbReference type="Gene3D" id="1.10.10.10">
    <property type="entry name" value="Winged helix-like DNA-binding domain superfamily/Winged helix DNA-binding domain"/>
    <property type="match status" value="1"/>
</dbReference>
<dbReference type="InterPro" id="IPR036388">
    <property type="entry name" value="WH-like_DNA-bd_sf"/>
</dbReference>
<dbReference type="InterPro" id="IPR005158">
    <property type="entry name" value="BTAD"/>
</dbReference>
<comment type="caution">
    <text evidence="8">The sequence shown here is derived from an EMBL/GenBank/DDBJ whole genome shotgun (WGS) entry which is preliminary data.</text>
</comment>
<evidence type="ECO:0000259" key="7">
    <source>
        <dbReference type="SMART" id="SM01043"/>
    </source>
</evidence>
<dbReference type="InterPro" id="IPR027417">
    <property type="entry name" value="P-loop_NTPase"/>
</dbReference>
<dbReference type="Pfam" id="PF03704">
    <property type="entry name" value="BTAD"/>
    <property type="match status" value="1"/>
</dbReference>
<dbReference type="Pfam" id="PF00931">
    <property type="entry name" value="NB-ARC"/>
    <property type="match status" value="1"/>
</dbReference>
<evidence type="ECO:0000259" key="6">
    <source>
        <dbReference type="SMART" id="SM00862"/>
    </source>
</evidence>
<evidence type="ECO:0000313" key="8">
    <source>
        <dbReference type="EMBL" id="TWF72866.1"/>
    </source>
</evidence>
<feature type="domain" description="OmpR/PhoB-type" evidence="6">
    <location>
        <begin position="33"/>
        <end position="110"/>
    </location>
</feature>
<keyword evidence="9" id="KW-1185">Reference proteome</keyword>